<dbReference type="AlphaFoldDB" id="A0A7X2D0R0"/>
<evidence type="ECO:0000256" key="3">
    <source>
        <dbReference type="ARBA" id="ARBA00022475"/>
    </source>
</evidence>
<keyword evidence="10" id="KW-1185">Reference proteome</keyword>
<proteinExistence type="inferred from homology"/>
<comment type="caution">
    <text evidence="9">The sequence shown here is derived from an EMBL/GenBank/DDBJ whole genome shotgun (WGS) entry which is preliminary data.</text>
</comment>
<sequence length="177" mass="20229">MSRFTFQFFTPLLLFLMMLLDGQLTTVFQNLSGGTLTPVCHLLLIFLVYSVTQHRHSYVVIVALFLGVVYDSYYVGILGIATLLLPLIALFVYNIQSAVFTNRWTRLFTLIIIVTLFEVASAIITSAFGFSKLNFLDFVVHQLAPTLLLNVVLAIILQYPLELFYKLRKSHPRYNLK</sequence>
<dbReference type="InterPro" id="IPR007227">
    <property type="entry name" value="Cell_shape_determining_MreD"/>
</dbReference>
<comment type="similarity">
    <text evidence="2">Belongs to the MreD family.</text>
</comment>
<evidence type="ECO:0000256" key="6">
    <source>
        <dbReference type="ARBA" id="ARBA00022989"/>
    </source>
</evidence>
<keyword evidence="6 8" id="KW-1133">Transmembrane helix</keyword>
<protein>
    <submittedName>
        <fullName evidence="9">Rod shape-determining protein MreD</fullName>
    </submittedName>
</protein>
<feature type="transmembrane region" description="Helical" evidence="8">
    <location>
        <begin position="143"/>
        <end position="165"/>
    </location>
</feature>
<feature type="transmembrane region" description="Helical" evidence="8">
    <location>
        <begin position="31"/>
        <end position="52"/>
    </location>
</feature>
<evidence type="ECO:0000256" key="4">
    <source>
        <dbReference type="ARBA" id="ARBA00022692"/>
    </source>
</evidence>
<evidence type="ECO:0000256" key="7">
    <source>
        <dbReference type="ARBA" id="ARBA00023136"/>
    </source>
</evidence>
<keyword evidence="4 8" id="KW-0812">Transmembrane</keyword>
<keyword evidence="3" id="KW-1003">Cell membrane</keyword>
<gene>
    <name evidence="9" type="primary">mreD</name>
    <name evidence="9" type="ORF">GHI93_07280</name>
</gene>
<evidence type="ECO:0000256" key="5">
    <source>
        <dbReference type="ARBA" id="ARBA00022960"/>
    </source>
</evidence>
<evidence type="ECO:0000256" key="8">
    <source>
        <dbReference type="SAM" id="Phobius"/>
    </source>
</evidence>
<feature type="transmembrane region" description="Helical" evidence="8">
    <location>
        <begin position="72"/>
        <end position="95"/>
    </location>
</feature>
<keyword evidence="5" id="KW-0133">Cell shape</keyword>
<dbReference type="EMBL" id="WITJ01000009">
    <property type="protein sequence ID" value="MQW39726.1"/>
    <property type="molecule type" value="Genomic_DNA"/>
</dbReference>
<dbReference type="OrthoDB" id="2148512at2"/>
<dbReference type="GO" id="GO:0005886">
    <property type="term" value="C:plasma membrane"/>
    <property type="evidence" value="ECO:0007669"/>
    <property type="project" value="UniProtKB-SubCell"/>
</dbReference>
<evidence type="ECO:0000313" key="9">
    <source>
        <dbReference type="EMBL" id="MQW39726.1"/>
    </source>
</evidence>
<dbReference type="Proteomes" id="UP000439550">
    <property type="component" value="Unassembled WGS sequence"/>
</dbReference>
<feature type="transmembrane region" description="Helical" evidence="8">
    <location>
        <begin position="6"/>
        <end position="24"/>
    </location>
</feature>
<reference evidence="9 10" key="1">
    <citation type="submission" date="2019-10" db="EMBL/GenBank/DDBJ databases">
        <authorList>
            <person name="Dong K."/>
        </authorList>
    </citation>
    <scope>NUCLEOTIDE SEQUENCE [LARGE SCALE GENOMIC DNA]</scope>
    <source>
        <strain evidence="9 10">DSM 28960</strain>
    </source>
</reference>
<evidence type="ECO:0000256" key="1">
    <source>
        <dbReference type="ARBA" id="ARBA00004651"/>
    </source>
</evidence>
<evidence type="ECO:0000313" key="10">
    <source>
        <dbReference type="Proteomes" id="UP000439550"/>
    </source>
</evidence>
<keyword evidence="7 8" id="KW-0472">Membrane</keyword>
<comment type="subcellular location">
    <subcellularLocation>
        <location evidence="1">Cell membrane</location>
        <topology evidence="1">Multi-pass membrane protein</topology>
    </subcellularLocation>
</comment>
<dbReference type="Pfam" id="PF04093">
    <property type="entry name" value="MreD"/>
    <property type="match status" value="1"/>
</dbReference>
<accession>A0A7X2D0R0</accession>
<organism evidence="9 10">
    <name type="scientific">Lactococcus hircilactis</name>
    <dbReference type="NCBI Taxonomy" id="1494462"/>
    <lineage>
        <taxon>Bacteria</taxon>
        <taxon>Bacillati</taxon>
        <taxon>Bacillota</taxon>
        <taxon>Bacilli</taxon>
        <taxon>Lactobacillales</taxon>
        <taxon>Streptococcaceae</taxon>
        <taxon>Lactococcus</taxon>
    </lineage>
</organism>
<evidence type="ECO:0000256" key="2">
    <source>
        <dbReference type="ARBA" id="ARBA00007776"/>
    </source>
</evidence>
<dbReference type="RefSeq" id="WP_153496491.1">
    <property type="nucleotide sequence ID" value="NZ_CBCRWP010000007.1"/>
</dbReference>
<name>A0A7X2D0R0_9LACT</name>
<dbReference type="NCBIfam" id="TIGR03426">
    <property type="entry name" value="shape_MreD"/>
    <property type="match status" value="1"/>
</dbReference>
<dbReference type="GO" id="GO:0008360">
    <property type="term" value="P:regulation of cell shape"/>
    <property type="evidence" value="ECO:0007669"/>
    <property type="project" value="UniProtKB-KW"/>
</dbReference>
<feature type="transmembrane region" description="Helical" evidence="8">
    <location>
        <begin position="107"/>
        <end position="131"/>
    </location>
</feature>